<evidence type="ECO:0000256" key="1">
    <source>
        <dbReference type="SAM" id="MobiDB-lite"/>
    </source>
</evidence>
<reference evidence="2" key="2">
    <citation type="submission" date="2021-04" db="EMBL/GenBank/DDBJ databases">
        <authorList>
            <person name="Gilroy R."/>
        </authorList>
    </citation>
    <scope>NUCLEOTIDE SEQUENCE</scope>
    <source>
        <strain evidence="2">ChiSxjej1B13-11774</strain>
    </source>
</reference>
<accession>A0A9D2ET55</accession>
<dbReference type="EMBL" id="DXBP01000065">
    <property type="protein sequence ID" value="HIZ43030.1"/>
    <property type="molecule type" value="Genomic_DNA"/>
</dbReference>
<gene>
    <name evidence="2" type="ORF">H9811_10790</name>
</gene>
<proteinExistence type="predicted"/>
<feature type="compositionally biased region" description="Basic and acidic residues" evidence="1">
    <location>
        <begin position="67"/>
        <end position="82"/>
    </location>
</feature>
<sequence>MVENPVETVENRVENWGNSPKLQFYRPKSDGNIPQLSTAAAKNRPAERPQAVEKAVLQAKTGAFSPRDVENSHERQPPSRYL</sequence>
<name>A0A9D2ET55_9FIRM</name>
<dbReference type="Proteomes" id="UP000824048">
    <property type="component" value="Unassembled WGS sequence"/>
</dbReference>
<feature type="region of interest" description="Disordered" evidence="1">
    <location>
        <begin position="19"/>
        <end position="82"/>
    </location>
</feature>
<protein>
    <submittedName>
        <fullName evidence="2">Uncharacterized protein</fullName>
    </submittedName>
</protein>
<dbReference type="AlphaFoldDB" id="A0A9D2ET55"/>
<organism evidence="2 3">
    <name type="scientific">Candidatus Gemmiger excrementigallinarum</name>
    <dbReference type="NCBI Taxonomy" id="2838609"/>
    <lineage>
        <taxon>Bacteria</taxon>
        <taxon>Bacillati</taxon>
        <taxon>Bacillota</taxon>
        <taxon>Clostridia</taxon>
        <taxon>Eubacteriales</taxon>
        <taxon>Gemmiger</taxon>
    </lineage>
</organism>
<evidence type="ECO:0000313" key="3">
    <source>
        <dbReference type="Proteomes" id="UP000824048"/>
    </source>
</evidence>
<comment type="caution">
    <text evidence="2">The sequence shown here is derived from an EMBL/GenBank/DDBJ whole genome shotgun (WGS) entry which is preliminary data.</text>
</comment>
<evidence type="ECO:0000313" key="2">
    <source>
        <dbReference type="EMBL" id="HIZ43030.1"/>
    </source>
</evidence>
<reference evidence="2" key="1">
    <citation type="journal article" date="2021" name="PeerJ">
        <title>Extensive microbial diversity within the chicken gut microbiome revealed by metagenomics and culture.</title>
        <authorList>
            <person name="Gilroy R."/>
            <person name="Ravi A."/>
            <person name="Getino M."/>
            <person name="Pursley I."/>
            <person name="Horton D.L."/>
            <person name="Alikhan N.F."/>
            <person name="Baker D."/>
            <person name="Gharbi K."/>
            <person name="Hall N."/>
            <person name="Watson M."/>
            <person name="Adriaenssens E.M."/>
            <person name="Foster-Nyarko E."/>
            <person name="Jarju S."/>
            <person name="Secka A."/>
            <person name="Antonio M."/>
            <person name="Oren A."/>
            <person name="Chaudhuri R.R."/>
            <person name="La Ragione R."/>
            <person name="Hildebrand F."/>
            <person name="Pallen M.J."/>
        </authorList>
    </citation>
    <scope>NUCLEOTIDE SEQUENCE</scope>
    <source>
        <strain evidence="2">ChiSxjej1B13-11774</strain>
    </source>
</reference>